<dbReference type="InterPro" id="IPR024744">
    <property type="entry name" value="CSS-motif_dom"/>
</dbReference>
<feature type="domain" description="EAL" evidence="15">
    <location>
        <begin position="259"/>
        <end position="514"/>
    </location>
</feature>
<keyword evidence="8" id="KW-0378">Hydrolase</keyword>
<dbReference type="CDD" id="cd01948">
    <property type="entry name" value="EAL"/>
    <property type="match status" value="1"/>
</dbReference>
<dbReference type="Gene3D" id="3.20.20.450">
    <property type="entry name" value="EAL domain"/>
    <property type="match status" value="1"/>
</dbReference>
<comment type="catalytic activity">
    <reaction evidence="13">
        <text>3',3'-c-di-GMP + H2O = 5'-phosphoguanylyl(3'-&gt;5')guanosine + H(+)</text>
        <dbReference type="Rhea" id="RHEA:24902"/>
        <dbReference type="ChEBI" id="CHEBI:15377"/>
        <dbReference type="ChEBI" id="CHEBI:15378"/>
        <dbReference type="ChEBI" id="CHEBI:58754"/>
        <dbReference type="ChEBI" id="CHEBI:58805"/>
        <dbReference type="EC" id="3.1.4.52"/>
    </reaction>
</comment>
<keyword evidence="4" id="KW-1003">Cell membrane</keyword>
<dbReference type="EC" id="3.1.4.52" evidence="3"/>
<feature type="transmembrane region" description="Helical" evidence="14">
    <location>
        <begin position="20"/>
        <end position="39"/>
    </location>
</feature>
<dbReference type="Proteomes" id="UP000565262">
    <property type="component" value="Unassembled WGS sequence"/>
</dbReference>
<evidence type="ECO:0000256" key="5">
    <source>
        <dbReference type="ARBA" id="ARBA00022491"/>
    </source>
</evidence>
<dbReference type="PANTHER" id="PTHR33121:SF69">
    <property type="entry name" value="ANTI-FLHC(2)FLHD(4) FACTOR YDIV-RELATED"/>
    <property type="match status" value="1"/>
</dbReference>
<evidence type="ECO:0000256" key="12">
    <source>
        <dbReference type="ARBA" id="ARBA00023163"/>
    </source>
</evidence>
<keyword evidence="9 14" id="KW-1133">Transmembrane helix</keyword>
<comment type="similarity">
    <text evidence="2">Belongs to the YdiV family.</text>
</comment>
<comment type="caution">
    <text evidence="16">The sequence shown here is derived from an EMBL/GenBank/DDBJ whole genome shotgun (WGS) entry which is preliminary data.</text>
</comment>
<evidence type="ECO:0000256" key="1">
    <source>
        <dbReference type="ARBA" id="ARBA00004651"/>
    </source>
</evidence>
<evidence type="ECO:0000256" key="4">
    <source>
        <dbReference type="ARBA" id="ARBA00022475"/>
    </source>
</evidence>
<comment type="subcellular location">
    <subcellularLocation>
        <location evidence="1">Cell membrane</location>
        <topology evidence="1">Multi-pass membrane protein</topology>
    </subcellularLocation>
</comment>
<dbReference type="Pfam" id="PF00563">
    <property type="entry name" value="EAL"/>
    <property type="match status" value="1"/>
</dbReference>
<evidence type="ECO:0000313" key="17">
    <source>
        <dbReference type="Proteomes" id="UP000565262"/>
    </source>
</evidence>
<evidence type="ECO:0000256" key="13">
    <source>
        <dbReference type="ARBA" id="ARBA00034290"/>
    </source>
</evidence>
<feature type="transmembrane region" description="Helical" evidence="14">
    <location>
        <begin position="227"/>
        <end position="249"/>
    </location>
</feature>
<evidence type="ECO:0000256" key="2">
    <source>
        <dbReference type="ARBA" id="ARBA00010927"/>
    </source>
</evidence>
<dbReference type="InterPro" id="IPR050706">
    <property type="entry name" value="Cyclic-di-GMP_PDE-like"/>
</dbReference>
<evidence type="ECO:0000256" key="9">
    <source>
        <dbReference type="ARBA" id="ARBA00022989"/>
    </source>
</evidence>
<evidence type="ECO:0000259" key="15">
    <source>
        <dbReference type="PROSITE" id="PS50883"/>
    </source>
</evidence>
<evidence type="ECO:0000256" key="6">
    <source>
        <dbReference type="ARBA" id="ARBA00022636"/>
    </source>
</evidence>
<keyword evidence="11 14" id="KW-0472">Membrane</keyword>
<dbReference type="RefSeq" id="WP_182809908.1">
    <property type="nucleotide sequence ID" value="NZ_JACJFM010000023.1"/>
</dbReference>
<dbReference type="AlphaFoldDB" id="A0A839IU20"/>
<keyword evidence="5" id="KW-0678">Repressor</keyword>
<dbReference type="SMART" id="SM00052">
    <property type="entry name" value="EAL"/>
    <property type="match status" value="1"/>
</dbReference>
<protein>
    <recommendedName>
        <fullName evidence="3">cyclic-guanylate-specific phosphodiesterase</fullName>
        <ecNumber evidence="3">3.1.4.52</ecNumber>
    </recommendedName>
</protein>
<accession>A0A839IU20</accession>
<keyword evidence="10" id="KW-0805">Transcription regulation</keyword>
<reference evidence="16 17" key="1">
    <citation type="submission" date="2020-08" db="EMBL/GenBank/DDBJ databases">
        <title>Oceanospirillum sp. nov. isolated from marine sediment.</title>
        <authorList>
            <person name="Ji X."/>
        </authorList>
    </citation>
    <scope>NUCLEOTIDE SEQUENCE [LARGE SCALE GENOMIC DNA]</scope>
    <source>
        <strain evidence="16 17">D5</strain>
    </source>
</reference>
<dbReference type="InterPro" id="IPR035919">
    <property type="entry name" value="EAL_sf"/>
</dbReference>
<dbReference type="PANTHER" id="PTHR33121">
    <property type="entry name" value="CYCLIC DI-GMP PHOSPHODIESTERASE PDEF"/>
    <property type="match status" value="1"/>
</dbReference>
<evidence type="ECO:0000256" key="14">
    <source>
        <dbReference type="SAM" id="Phobius"/>
    </source>
</evidence>
<gene>
    <name evidence="16" type="ORF">H4O21_16145</name>
</gene>
<evidence type="ECO:0000256" key="8">
    <source>
        <dbReference type="ARBA" id="ARBA00022801"/>
    </source>
</evidence>
<proteinExistence type="inferred from homology"/>
<evidence type="ECO:0000256" key="3">
    <source>
        <dbReference type="ARBA" id="ARBA00012282"/>
    </source>
</evidence>
<dbReference type="GO" id="GO:0071111">
    <property type="term" value="F:cyclic-guanylate-specific phosphodiesterase activity"/>
    <property type="evidence" value="ECO:0007669"/>
    <property type="project" value="UniProtKB-EC"/>
</dbReference>
<organism evidence="16 17">
    <name type="scientific">Oceanospirillum sediminis</name>
    <dbReference type="NCBI Taxonomy" id="2760088"/>
    <lineage>
        <taxon>Bacteria</taxon>
        <taxon>Pseudomonadati</taxon>
        <taxon>Pseudomonadota</taxon>
        <taxon>Gammaproteobacteria</taxon>
        <taxon>Oceanospirillales</taxon>
        <taxon>Oceanospirillaceae</taxon>
        <taxon>Oceanospirillum</taxon>
    </lineage>
</organism>
<keyword evidence="6" id="KW-0973">c-di-GMP</keyword>
<dbReference type="GO" id="GO:0005886">
    <property type="term" value="C:plasma membrane"/>
    <property type="evidence" value="ECO:0007669"/>
    <property type="project" value="UniProtKB-SubCell"/>
</dbReference>
<evidence type="ECO:0000256" key="11">
    <source>
        <dbReference type="ARBA" id="ARBA00023136"/>
    </source>
</evidence>
<keyword evidence="7 14" id="KW-0812">Transmembrane</keyword>
<evidence type="ECO:0000256" key="7">
    <source>
        <dbReference type="ARBA" id="ARBA00022692"/>
    </source>
</evidence>
<dbReference type="Pfam" id="PF12792">
    <property type="entry name" value="CSS-motif"/>
    <property type="match status" value="1"/>
</dbReference>
<keyword evidence="12" id="KW-0804">Transcription</keyword>
<dbReference type="InterPro" id="IPR001633">
    <property type="entry name" value="EAL_dom"/>
</dbReference>
<dbReference type="PROSITE" id="PS50883">
    <property type="entry name" value="EAL"/>
    <property type="match status" value="1"/>
</dbReference>
<keyword evidence="17" id="KW-1185">Reference proteome</keyword>
<evidence type="ECO:0000313" key="16">
    <source>
        <dbReference type="EMBL" id="MBB1488134.1"/>
    </source>
</evidence>
<evidence type="ECO:0000256" key="10">
    <source>
        <dbReference type="ARBA" id="ARBA00023015"/>
    </source>
</evidence>
<sequence length="528" mass="61247">MLSRLKVISEQHSLSLSLTLIYLLSLILSSLFLVVWLNWQVSEDGQRGLQRLEHFIDQTRETLQQITQQHEYINCSAQTITELRQHVFLSSRLKEVGLMDQNHRIYCVSNAGPVNFKLYPETRKRLADSTNDMTLSLTKAKMSQSRSLFIYYQAKDGMGADALLRPQTFLDITRRELNHRDLLLDVQVIGKSLNEQEQRKQEPVKSYQFESRHYPLTLRLCITDDYLIWYLVKHSWLGLLIGSLFSILYMHNRLRRLSRNSLSSSLIRAIRKKELEVYLQPIFDQRNQQICGAEALMRWKHPEEGFISPGIFIPLAEQLGLIEDLTDLVLDQVSELILKHPELIHNRYISVNISRLHLLQNNLADQLRRRCQKMPELARHLLLEITEDTPFTEAEVQHIIQQLEHIQSAGIRLAVDDFGTGYSSLDFIRRFPFDLLKIDRVFINSLGKEAAIEPMLEAIVRLSDELNMTIIAEGIEQQDQADKLAQLNIFLLQGFLLARPMPEHDFITLLQQHAHDPEQAAPLSDVMT</sequence>
<dbReference type="EMBL" id="JACJFM010000023">
    <property type="protein sequence ID" value="MBB1488134.1"/>
    <property type="molecule type" value="Genomic_DNA"/>
</dbReference>
<name>A0A839IU20_9GAMM</name>
<dbReference type="SUPFAM" id="SSF141868">
    <property type="entry name" value="EAL domain-like"/>
    <property type="match status" value="1"/>
</dbReference>